<feature type="transmembrane region" description="Helical" evidence="10">
    <location>
        <begin position="684"/>
        <end position="706"/>
    </location>
</feature>
<feature type="domain" description="ABC transporter" evidence="11">
    <location>
        <begin position="67"/>
        <end position="320"/>
    </location>
</feature>
<feature type="transmembrane region" description="Helical" evidence="10">
    <location>
        <begin position="509"/>
        <end position="533"/>
    </location>
</feature>
<dbReference type="InterPro" id="IPR010929">
    <property type="entry name" value="PDR_CDR_ABC"/>
</dbReference>
<dbReference type="Pfam" id="PF00005">
    <property type="entry name" value="ABC_tran"/>
    <property type="match status" value="2"/>
</dbReference>
<dbReference type="Pfam" id="PF06422">
    <property type="entry name" value="PDR_CDR"/>
    <property type="match status" value="1"/>
</dbReference>
<feature type="transmembrane region" description="Helical" evidence="10">
    <location>
        <begin position="435"/>
        <end position="456"/>
    </location>
</feature>
<dbReference type="PROSITE" id="PS50893">
    <property type="entry name" value="ABC_TRANSPORTER_2"/>
    <property type="match status" value="2"/>
</dbReference>
<dbReference type="InterPro" id="IPR003593">
    <property type="entry name" value="AAA+_ATPase"/>
</dbReference>
<feature type="region of interest" description="Disordered" evidence="9">
    <location>
        <begin position="1"/>
        <end position="42"/>
    </location>
</feature>
<dbReference type="PROSITE" id="PS00211">
    <property type="entry name" value="ABC_TRANSPORTER_1"/>
    <property type="match status" value="1"/>
</dbReference>
<feature type="domain" description="ABC transporter" evidence="11">
    <location>
        <begin position="763"/>
        <end position="1005"/>
    </location>
</feature>
<keyword evidence="5" id="KW-0547">Nucleotide-binding</keyword>
<keyword evidence="6" id="KW-0067">ATP-binding</keyword>
<protein>
    <submittedName>
        <fullName evidence="12">Brefeldin A resistance protein</fullName>
    </submittedName>
</protein>
<proteinExistence type="inferred from homology"/>
<dbReference type="EMBL" id="CM003099">
    <property type="protein sequence ID" value="KUI65935.1"/>
    <property type="molecule type" value="Genomic_DNA"/>
</dbReference>
<dbReference type="SMART" id="SM00382">
    <property type="entry name" value="AAA"/>
    <property type="match status" value="2"/>
</dbReference>
<dbReference type="OrthoDB" id="245989at2759"/>
<evidence type="ECO:0000256" key="5">
    <source>
        <dbReference type="ARBA" id="ARBA00022741"/>
    </source>
</evidence>
<dbReference type="InterPro" id="IPR003439">
    <property type="entry name" value="ABC_transporter-like_ATP-bd"/>
</dbReference>
<evidence type="ECO:0000313" key="13">
    <source>
        <dbReference type="Proteomes" id="UP000078559"/>
    </source>
</evidence>
<evidence type="ECO:0000259" key="11">
    <source>
        <dbReference type="PROSITE" id="PS50893"/>
    </source>
</evidence>
<feature type="transmembrane region" description="Helical" evidence="10">
    <location>
        <begin position="1364"/>
        <end position="1384"/>
    </location>
</feature>
<comment type="subcellular location">
    <subcellularLocation>
        <location evidence="1">Membrane</location>
        <topology evidence="1">Multi-pass membrane protein</topology>
    </subcellularLocation>
</comment>
<feature type="compositionally biased region" description="Basic and acidic residues" evidence="9">
    <location>
        <begin position="725"/>
        <end position="735"/>
    </location>
</feature>
<dbReference type="InterPro" id="IPR034001">
    <property type="entry name" value="ABCG_PDR_1"/>
</dbReference>
<dbReference type="GO" id="GO:0016887">
    <property type="term" value="F:ATP hydrolysis activity"/>
    <property type="evidence" value="ECO:0007669"/>
    <property type="project" value="InterPro"/>
</dbReference>
<accession>A0A194VQ32</accession>
<dbReference type="SUPFAM" id="SSF52540">
    <property type="entry name" value="P-loop containing nucleoside triphosphate hydrolases"/>
    <property type="match status" value="2"/>
</dbReference>
<name>A0A194VQ32_CYTMA</name>
<feature type="transmembrane region" description="Helical" evidence="10">
    <location>
        <begin position="1271"/>
        <end position="1291"/>
    </location>
</feature>
<dbReference type="FunFam" id="3.40.50.300:FF:000054">
    <property type="entry name" value="ABC multidrug transporter atrF"/>
    <property type="match status" value="1"/>
</dbReference>
<evidence type="ECO:0000256" key="9">
    <source>
        <dbReference type="SAM" id="MobiDB-lite"/>
    </source>
</evidence>
<dbReference type="CDD" id="cd03232">
    <property type="entry name" value="ABCG_PDR_domain2"/>
    <property type="match status" value="1"/>
</dbReference>
<dbReference type="Gene3D" id="3.40.50.300">
    <property type="entry name" value="P-loop containing nucleotide triphosphate hydrolases"/>
    <property type="match status" value="2"/>
</dbReference>
<feature type="transmembrane region" description="Helical" evidence="10">
    <location>
        <begin position="1237"/>
        <end position="1259"/>
    </location>
</feature>
<dbReference type="PANTHER" id="PTHR19241">
    <property type="entry name" value="ATP-BINDING CASSETTE TRANSPORTER"/>
    <property type="match status" value="1"/>
</dbReference>
<evidence type="ECO:0000256" key="1">
    <source>
        <dbReference type="ARBA" id="ARBA00004141"/>
    </source>
</evidence>
<dbReference type="GO" id="GO:0140359">
    <property type="term" value="F:ABC-type transporter activity"/>
    <property type="evidence" value="ECO:0007669"/>
    <property type="project" value="InterPro"/>
</dbReference>
<keyword evidence="3" id="KW-0813">Transport</keyword>
<feature type="transmembrane region" description="Helical" evidence="10">
    <location>
        <begin position="545"/>
        <end position="562"/>
    </location>
</feature>
<dbReference type="Pfam" id="PF01061">
    <property type="entry name" value="ABC2_membrane"/>
    <property type="match status" value="2"/>
</dbReference>
<feature type="transmembrane region" description="Helical" evidence="10">
    <location>
        <begin position="574"/>
        <end position="594"/>
    </location>
</feature>
<dbReference type="CDD" id="cd03233">
    <property type="entry name" value="ABCG_PDR_domain1"/>
    <property type="match status" value="1"/>
</dbReference>
<evidence type="ECO:0000256" key="6">
    <source>
        <dbReference type="ARBA" id="ARBA00022840"/>
    </source>
</evidence>
<gene>
    <name evidence="12" type="ORF">VM1G_02142</name>
</gene>
<evidence type="ECO:0000313" key="12">
    <source>
        <dbReference type="EMBL" id="KUI65935.1"/>
    </source>
</evidence>
<feature type="region of interest" description="Disordered" evidence="9">
    <location>
        <begin position="725"/>
        <end position="753"/>
    </location>
</feature>
<evidence type="ECO:0000256" key="8">
    <source>
        <dbReference type="ARBA" id="ARBA00023136"/>
    </source>
</evidence>
<dbReference type="InterPro" id="IPR027417">
    <property type="entry name" value="P-loop_NTPase"/>
</dbReference>
<dbReference type="Pfam" id="PF19055">
    <property type="entry name" value="ABC2_membrane_7"/>
    <property type="match status" value="1"/>
</dbReference>
<feature type="transmembrane region" description="Helical" evidence="10">
    <location>
        <begin position="468"/>
        <end position="488"/>
    </location>
</feature>
<dbReference type="SMR" id="A0A194VQ32"/>
<feature type="compositionally biased region" description="Low complexity" evidence="9">
    <location>
        <begin position="737"/>
        <end position="748"/>
    </location>
</feature>
<feature type="transmembrane region" description="Helical" evidence="10">
    <location>
        <begin position="1125"/>
        <end position="1143"/>
    </location>
</feature>
<feature type="compositionally biased region" description="Polar residues" evidence="9">
    <location>
        <begin position="26"/>
        <end position="41"/>
    </location>
</feature>
<keyword evidence="7 10" id="KW-1133">Transmembrane helix</keyword>
<feature type="compositionally biased region" description="Polar residues" evidence="9">
    <location>
        <begin position="1"/>
        <end position="14"/>
    </location>
</feature>
<evidence type="ECO:0000256" key="7">
    <source>
        <dbReference type="ARBA" id="ARBA00022989"/>
    </source>
</evidence>
<feature type="transmembrane region" description="Helical" evidence="10">
    <location>
        <begin position="1169"/>
        <end position="1198"/>
    </location>
</feature>
<dbReference type="Proteomes" id="UP000078559">
    <property type="component" value="Chromosome 2"/>
</dbReference>
<dbReference type="GO" id="GO:0016020">
    <property type="term" value="C:membrane"/>
    <property type="evidence" value="ECO:0007669"/>
    <property type="project" value="UniProtKB-SubCell"/>
</dbReference>
<evidence type="ECO:0000256" key="2">
    <source>
        <dbReference type="ARBA" id="ARBA00006012"/>
    </source>
</evidence>
<dbReference type="GO" id="GO:0005524">
    <property type="term" value="F:ATP binding"/>
    <property type="evidence" value="ECO:0007669"/>
    <property type="project" value="UniProtKB-KW"/>
</dbReference>
<evidence type="ECO:0000256" key="4">
    <source>
        <dbReference type="ARBA" id="ARBA00022692"/>
    </source>
</evidence>
<keyword evidence="8 10" id="KW-0472">Membrane</keyword>
<reference evidence="12" key="1">
    <citation type="submission" date="2014-12" db="EMBL/GenBank/DDBJ databases">
        <title>Genome Sequence of Valsa Canker Pathogens Uncovers a Specific Adaption of Colonization on Woody Bark.</title>
        <authorList>
            <person name="Yin Z."/>
            <person name="Liu H."/>
            <person name="Gao X."/>
            <person name="Li Z."/>
            <person name="Song N."/>
            <person name="Ke X."/>
            <person name="Dai Q."/>
            <person name="Wu Y."/>
            <person name="Sun Y."/>
            <person name="Xu J.-R."/>
            <person name="Kang Z.K."/>
            <person name="Wang L."/>
            <person name="Huang L."/>
        </authorList>
    </citation>
    <scope>NUCLEOTIDE SEQUENCE [LARGE SCALE GENOMIC DNA]</scope>
    <source>
        <strain evidence="12">03-8</strain>
    </source>
</reference>
<feature type="transmembrane region" description="Helical" evidence="10">
    <location>
        <begin position="1101"/>
        <end position="1119"/>
    </location>
</feature>
<organism evidence="12 13">
    <name type="scientific">Cytospora mali</name>
    <name type="common">Apple Valsa canker fungus</name>
    <name type="synonym">Valsa mali</name>
    <dbReference type="NCBI Taxonomy" id="578113"/>
    <lineage>
        <taxon>Eukaryota</taxon>
        <taxon>Fungi</taxon>
        <taxon>Dikarya</taxon>
        <taxon>Ascomycota</taxon>
        <taxon>Pezizomycotina</taxon>
        <taxon>Sordariomycetes</taxon>
        <taxon>Sordariomycetidae</taxon>
        <taxon>Diaporthales</taxon>
        <taxon>Cytosporaceae</taxon>
        <taxon>Cytospora</taxon>
    </lineage>
</organism>
<dbReference type="InterPro" id="IPR013525">
    <property type="entry name" value="ABC2_TM"/>
</dbReference>
<keyword evidence="4 10" id="KW-0812">Transmembrane</keyword>
<dbReference type="InterPro" id="IPR034003">
    <property type="entry name" value="ABCG_PDR_2"/>
</dbReference>
<evidence type="ECO:0000256" key="3">
    <source>
        <dbReference type="ARBA" id="ARBA00022448"/>
    </source>
</evidence>
<comment type="similarity">
    <text evidence="2">Belongs to the ABC transporter superfamily. ABCG family. PDR (TC 3.A.1.205) subfamily.</text>
</comment>
<evidence type="ECO:0000256" key="10">
    <source>
        <dbReference type="SAM" id="Phobius"/>
    </source>
</evidence>
<sequence>MAQAPETSASSQITWVDGKSGEKSSDNSFEANRNNNGNTDPGLTVTFKDVAVEVNGLGQDYGPTVASVVRDLIPSFGKGGKSTRHILQGVSGQVRPGEMLLVLGRPGSGCTSFLKIITNMRDEFHRVTGDVRYGNLGPKQARQFRHQIAMNTEDDLHFPTLKVSETMEFAYFTKTPRTNPEHLSAEDDYVDIMTKQTLSSLGIDHTADTMVGDEFIRGVSGGERKRVSVAEVMSTQATLQCWDNSTRGLDASNALDFAKVLRRAADTQQKSMVATLYQAGNGIFNLFDNVLVLAEGREIYYGPTSMAKQYFEDMGFKCAPGANVADFLTSVAVHTERTIRPGYEDKVPNTAEEFDAAYKNSALFAEMMKKLDATNEQSLAAEIENLKRLRELEKKRTLPFMSRETSPYQVSFARQVVACTVRQFRILWGDRLTKGLQIASALIVGIVAGSLFYGLNDTTESIFSREGALYYPVLFFGLNCMAEVTASFMGRPIISRHKRFAFARPAAHAIACVLTDIPMIVTLFSLFEIVYYFMVGFTMDAGSFFTQWFVFILITLCLTSFFRNIGAWCKNFGVASQISGWFMMVLMVYAGYLIPVPRMHVWFRWISYINPVTYAYGALMGSSMSRLKMECVEPQYVPYGPGYDNNAYRSCTLEGSTVGSSIVSGENYLVTEYGDTTQHVWRNVGIIIAFWVFFAIMAAIGFEVNLQGGSGSKVLFDRRSREQELAQSHDIEKVGQDSSRGSSSGEMSSTEEDSAHKAAQTIFTFRDISYYVHHAGKEKQLLQDVTGFVKPGKLVALMGSSGAGKTTLMDVLAQRKDSGRLEGHIKVNGKPQGISFQRETGYCEQNDVHEPTSTVREALLFSARLRQSHEIPDEEKVAYVDHIMDLLELGPLQHAIVGTPGSGLSIEQRKRLTIATELVAKPSLLFLDEPTSGLDGQSAYEICRFMRKLASSGLTIIATIHQPSAALFESFDVLLLLARGGKTTYFGPTGKESADLLQYFAENGAPCPPETNPAEHIVDVVQGRLGTDADWPQIWLNSPQRQQAMQELEQLEAVQPSSETPEAIEESNKDFATPLSYQISMVTKRQLTALWRNPDYIWNKIGLHVSNALFGGFTFWMIGNGSFDLQLRLMSVFNFVFVAPGCINQMQPLFIRNRDIFETREKKSKTYKWLAFISAQLIAEVPWLVVCGTTYFCCWYFTSGFPVDAKKSGQVYLEMLFYEFLYTSIGQAIAAYSPNELFAALANPVLIGCGLIPFSGVLVPYAQMQAFWRYWLYYLNPFGYLIGALVTPVAWDTTVECLKGELTNIPLPSNATCGEYMNDFLAASSGYVVDPSSTTSCEYCPYSKGADYLKTLNIKAAYYGWRDVGITALFCISSYGLVFLMMKLRSKVTKTAK</sequence>
<keyword evidence="13" id="KW-1185">Reference proteome</keyword>
<dbReference type="InterPro" id="IPR043926">
    <property type="entry name" value="ABCG_dom"/>
</dbReference>
<dbReference type="InterPro" id="IPR017871">
    <property type="entry name" value="ABC_transporter-like_CS"/>
</dbReference>